<evidence type="ECO:0000256" key="6">
    <source>
        <dbReference type="ARBA" id="ARBA00022842"/>
    </source>
</evidence>
<name>A0A328DYI9_9ASTE</name>
<evidence type="ECO:0000256" key="7">
    <source>
        <dbReference type="SAM" id="MobiDB-lite"/>
    </source>
</evidence>
<dbReference type="FunFam" id="3.30.420.10:FF:000040">
    <property type="entry name" value="Exonuclease family protein"/>
    <property type="match status" value="1"/>
</dbReference>
<gene>
    <name evidence="9" type="ORF">DM860_017541</name>
</gene>
<proteinExistence type="predicted"/>
<keyword evidence="3" id="KW-0479">Metal-binding</keyword>
<sequence length="502" mass="55576">MEGQIQPEIAFFDVETTIPARSGQAFALLEFGGILVCPRKLIELESYSTLIRPADLSLITPRSVLCNGIGKDDVVSAPAFEDVADKIYHFLHGRIWAGHNILKFDCIRIREAFAAIHRPAPEPKGTIDSLVLLTQRFGRRAGNMKMASLANYFGLGQQAHRSLEDVRMNFEVLKCCATVLFLESSLSDNSTENSWGSPNSMKRSHINGNFSPGGTTGLNANTPSSSQPTENLITPTEHCSMEIHTTSSFTTSDRIEVLSDRVESIPSRPDPFNMSPLSLNLENTFLESDNMDEEESGLPSQLPSTAFESDGSGSYTNFLEPDKISIPSLSVVLAPSYRGMQKIRVLHNHAELQICCMRLKVRFGVSNKYFPRLSFVVDASGCLCQILDTVDNHAHRLTVESRSSSDWRPLVTRKPNFMKFPTVRLQLPTVVNGDAVQLVTDIYKKEASSARMIALNRFDAEALDALIAPGTCVDAYFSFNAYDYQQNAGIRLVAKKLILHSN</sequence>
<dbReference type="Pfam" id="PF00929">
    <property type="entry name" value="RNase_T"/>
    <property type="match status" value="1"/>
</dbReference>
<dbReference type="PANTHER" id="PTHR30231:SF4">
    <property type="entry name" value="PROTEIN NEN2"/>
    <property type="match status" value="1"/>
</dbReference>
<protein>
    <recommendedName>
        <fullName evidence="8">Exonuclease domain-containing protein</fullName>
    </recommendedName>
</protein>
<comment type="caution">
    <text evidence="9">The sequence shown here is derived from an EMBL/GenBank/DDBJ whole genome shotgun (WGS) entry which is preliminary data.</text>
</comment>
<evidence type="ECO:0000256" key="5">
    <source>
        <dbReference type="ARBA" id="ARBA00022839"/>
    </source>
</evidence>
<dbReference type="Gene3D" id="3.30.420.10">
    <property type="entry name" value="Ribonuclease H-like superfamily/Ribonuclease H"/>
    <property type="match status" value="1"/>
</dbReference>
<dbReference type="EMBL" id="NQVE01000083">
    <property type="protein sequence ID" value="RAL49261.1"/>
    <property type="molecule type" value="Genomic_DNA"/>
</dbReference>
<feature type="region of interest" description="Disordered" evidence="7">
    <location>
        <begin position="188"/>
        <end position="231"/>
    </location>
</feature>
<keyword evidence="4" id="KW-0378">Hydrolase</keyword>
<keyword evidence="5" id="KW-0269">Exonuclease</keyword>
<dbReference type="InterPro" id="IPR036397">
    <property type="entry name" value="RNaseH_sf"/>
</dbReference>
<dbReference type="GO" id="GO:0008408">
    <property type="term" value="F:3'-5' exonuclease activity"/>
    <property type="evidence" value="ECO:0007669"/>
    <property type="project" value="TreeGrafter"/>
</dbReference>
<evidence type="ECO:0000313" key="10">
    <source>
        <dbReference type="Proteomes" id="UP000249390"/>
    </source>
</evidence>
<feature type="domain" description="Exonuclease" evidence="8">
    <location>
        <begin position="8"/>
        <end position="182"/>
    </location>
</feature>
<evidence type="ECO:0000259" key="8">
    <source>
        <dbReference type="SMART" id="SM00479"/>
    </source>
</evidence>
<accession>A0A328DYI9</accession>
<evidence type="ECO:0000313" key="9">
    <source>
        <dbReference type="EMBL" id="RAL49261.1"/>
    </source>
</evidence>
<comment type="cofactor">
    <cofactor evidence="1">
        <name>Mg(2+)</name>
        <dbReference type="ChEBI" id="CHEBI:18420"/>
    </cofactor>
</comment>
<reference evidence="9 10" key="1">
    <citation type="submission" date="2018-06" db="EMBL/GenBank/DDBJ databases">
        <title>The Genome of Cuscuta australis (Dodder) Provides Insight into the Evolution of Plant Parasitism.</title>
        <authorList>
            <person name="Liu H."/>
        </authorList>
    </citation>
    <scope>NUCLEOTIDE SEQUENCE [LARGE SCALE GENOMIC DNA]</scope>
    <source>
        <strain evidence="10">cv. Yunnan</strain>
        <tissue evidence="9">Vines</tissue>
    </source>
</reference>
<keyword evidence="2" id="KW-0540">Nuclease</keyword>
<evidence type="ECO:0000256" key="1">
    <source>
        <dbReference type="ARBA" id="ARBA00001946"/>
    </source>
</evidence>
<dbReference type="GO" id="GO:0003676">
    <property type="term" value="F:nucleic acid binding"/>
    <property type="evidence" value="ECO:0007669"/>
    <property type="project" value="InterPro"/>
</dbReference>
<dbReference type="CDD" id="cd06127">
    <property type="entry name" value="DEDDh"/>
    <property type="match status" value="1"/>
</dbReference>
<dbReference type="GO" id="GO:0046872">
    <property type="term" value="F:metal ion binding"/>
    <property type="evidence" value="ECO:0007669"/>
    <property type="project" value="UniProtKB-KW"/>
</dbReference>
<dbReference type="InterPro" id="IPR012337">
    <property type="entry name" value="RNaseH-like_sf"/>
</dbReference>
<dbReference type="Proteomes" id="UP000249390">
    <property type="component" value="Unassembled WGS sequence"/>
</dbReference>
<dbReference type="SMART" id="SM00479">
    <property type="entry name" value="EXOIII"/>
    <property type="match status" value="1"/>
</dbReference>
<organism evidence="9 10">
    <name type="scientific">Cuscuta australis</name>
    <dbReference type="NCBI Taxonomy" id="267555"/>
    <lineage>
        <taxon>Eukaryota</taxon>
        <taxon>Viridiplantae</taxon>
        <taxon>Streptophyta</taxon>
        <taxon>Embryophyta</taxon>
        <taxon>Tracheophyta</taxon>
        <taxon>Spermatophyta</taxon>
        <taxon>Magnoliopsida</taxon>
        <taxon>eudicotyledons</taxon>
        <taxon>Gunneridae</taxon>
        <taxon>Pentapetalae</taxon>
        <taxon>asterids</taxon>
        <taxon>lamiids</taxon>
        <taxon>Solanales</taxon>
        <taxon>Convolvulaceae</taxon>
        <taxon>Cuscuteae</taxon>
        <taxon>Cuscuta</taxon>
        <taxon>Cuscuta subgen. Grammica</taxon>
        <taxon>Cuscuta sect. Cleistogrammica</taxon>
    </lineage>
</organism>
<dbReference type="AlphaFoldDB" id="A0A328DYI9"/>
<evidence type="ECO:0000256" key="4">
    <source>
        <dbReference type="ARBA" id="ARBA00022801"/>
    </source>
</evidence>
<dbReference type="InterPro" id="IPR013520">
    <property type="entry name" value="Ribonucl_H"/>
</dbReference>
<evidence type="ECO:0000256" key="2">
    <source>
        <dbReference type="ARBA" id="ARBA00022722"/>
    </source>
</evidence>
<keyword evidence="6" id="KW-0460">Magnesium</keyword>
<dbReference type="PANTHER" id="PTHR30231">
    <property type="entry name" value="DNA POLYMERASE III SUBUNIT EPSILON"/>
    <property type="match status" value="1"/>
</dbReference>
<evidence type="ECO:0000256" key="3">
    <source>
        <dbReference type="ARBA" id="ARBA00022723"/>
    </source>
</evidence>
<keyword evidence="10" id="KW-1185">Reference proteome</keyword>
<dbReference type="SUPFAM" id="SSF53098">
    <property type="entry name" value="Ribonuclease H-like"/>
    <property type="match status" value="1"/>
</dbReference>